<gene>
    <name evidence="1" type="ordered locus">RBRH_03285</name>
</gene>
<sequence length="35" mass="4123">MEFTAIFVGSSKSEWGLMEMKSILQKLQKSWQIFL</sequence>
<name>E5AMW1_MYCRK</name>
<evidence type="ECO:0000313" key="2">
    <source>
        <dbReference type="Proteomes" id="UP000007437"/>
    </source>
</evidence>
<dbReference type="EMBL" id="FR687359">
    <property type="protein sequence ID" value="CBW74042.1"/>
    <property type="molecule type" value="Genomic_DNA"/>
</dbReference>
<evidence type="ECO:0000313" key="1">
    <source>
        <dbReference type="EMBL" id="CBW74042.1"/>
    </source>
</evidence>
<proteinExistence type="predicted"/>
<accession>E5AMW1</accession>
<dbReference type="KEGG" id="brh:RBRH_03285"/>
<reference evidence="1 2" key="1">
    <citation type="journal article" date="2011" name="J. Bacteriol.">
        <title>Complete genome sequence of Burkholderia rhizoxinica, an endosymbiont of Rhizopus microsporus.</title>
        <authorList>
            <person name="Lackner G."/>
            <person name="Moebius N."/>
            <person name="Partida-Martinez L."/>
            <person name="Hertweck C."/>
        </authorList>
    </citation>
    <scope>NUCLEOTIDE SEQUENCE [LARGE SCALE GENOMIC DNA]</scope>
    <source>
        <strain evidence="2">DSM 19002 / CIP 109453 / HKI 454</strain>
    </source>
</reference>
<dbReference type="STRING" id="882378.RBRH_03285"/>
<dbReference type="Proteomes" id="UP000007437">
    <property type="component" value="Chromosome"/>
</dbReference>
<protein>
    <submittedName>
        <fullName evidence="1">Uncharacterized protein</fullName>
    </submittedName>
</protein>
<dbReference type="HOGENOM" id="CLU_3363859_0_0_4"/>
<organism evidence="1 2">
    <name type="scientific">Mycetohabitans rhizoxinica (strain DSM 19002 / CIP 109453 / HKI 454)</name>
    <name type="common">Paraburkholderia rhizoxinica</name>
    <dbReference type="NCBI Taxonomy" id="882378"/>
    <lineage>
        <taxon>Bacteria</taxon>
        <taxon>Pseudomonadati</taxon>
        <taxon>Pseudomonadota</taxon>
        <taxon>Betaproteobacteria</taxon>
        <taxon>Burkholderiales</taxon>
        <taxon>Burkholderiaceae</taxon>
        <taxon>Mycetohabitans</taxon>
    </lineage>
</organism>
<dbReference type="AlphaFoldDB" id="E5AMW1"/>